<feature type="domain" description="LysM" evidence="2">
    <location>
        <begin position="38"/>
        <end position="89"/>
    </location>
</feature>
<proteinExistence type="predicted"/>
<gene>
    <name evidence="3" type="primary">yneA</name>
    <name evidence="3" type="ORF">ACFOU2_01550</name>
</gene>
<keyword evidence="1" id="KW-0472">Membrane</keyword>
<keyword evidence="3" id="KW-0132">Cell division</keyword>
<comment type="caution">
    <text evidence="3">The sequence shown here is derived from an EMBL/GenBank/DDBJ whole genome shotgun (WGS) entry which is preliminary data.</text>
</comment>
<dbReference type="NCBIfam" id="NF010723">
    <property type="entry name" value="PRK14125.1"/>
    <property type="match status" value="1"/>
</dbReference>
<keyword evidence="1" id="KW-0812">Transmembrane</keyword>
<dbReference type="GO" id="GO:0051301">
    <property type="term" value="P:cell division"/>
    <property type="evidence" value="ECO:0007669"/>
    <property type="project" value="UniProtKB-KW"/>
</dbReference>
<dbReference type="InterPro" id="IPR036779">
    <property type="entry name" value="LysM_dom_sf"/>
</dbReference>
<dbReference type="PROSITE" id="PS51782">
    <property type="entry name" value="LYSM"/>
    <property type="match status" value="1"/>
</dbReference>
<reference evidence="4" key="1">
    <citation type="journal article" date="2019" name="Int. J. Syst. Evol. Microbiol.">
        <title>The Global Catalogue of Microorganisms (GCM) 10K type strain sequencing project: providing services to taxonomists for standard genome sequencing and annotation.</title>
        <authorList>
            <consortium name="The Broad Institute Genomics Platform"/>
            <consortium name="The Broad Institute Genome Sequencing Center for Infectious Disease"/>
            <person name="Wu L."/>
            <person name="Ma J."/>
        </authorList>
    </citation>
    <scope>NUCLEOTIDE SEQUENCE [LARGE SCALE GENOMIC DNA]</scope>
    <source>
        <strain evidence="4">CCUG 61889</strain>
    </source>
</reference>
<protein>
    <submittedName>
        <fullName evidence="3">Cell division suppressor protein YneA</fullName>
    </submittedName>
</protein>
<dbReference type="RefSeq" id="WP_377911599.1">
    <property type="nucleotide sequence ID" value="NZ_JBHRZT010000007.1"/>
</dbReference>
<sequence>MNKALQTFTYYAIFFMILAVFTYFVTSFAKGPNLENYATITISAGDTLWELGQKYREQHHLSSHEFVEWVETENHLEYKTIMPGEKIYIPILKKDFQEGQMLASN</sequence>
<accession>A0ABV8AWC5</accession>
<organism evidence="3 4">
    <name type="scientific">Bacillus songklensis</name>
    <dbReference type="NCBI Taxonomy" id="1069116"/>
    <lineage>
        <taxon>Bacteria</taxon>
        <taxon>Bacillati</taxon>
        <taxon>Bacillota</taxon>
        <taxon>Bacilli</taxon>
        <taxon>Bacillales</taxon>
        <taxon>Bacillaceae</taxon>
        <taxon>Bacillus</taxon>
    </lineage>
</organism>
<name>A0ABV8AWC5_9BACI</name>
<evidence type="ECO:0000313" key="3">
    <source>
        <dbReference type="EMBL" id="MFC3882281.1"/>
    </source>
</evidence>
<dbReference type="Gene3D" id="3.10.350.10">
    <property type="entry name" value="LysM domain"/>
    <property type="match status" value="1"/>
</dbReference>
<keyword evidence="4" id="KW-1185">Reference proteome</keyword>
<evidence type="ECO:0000313" key="4">
    <source>
        <dbReference type="Proteomes" id="UP001595752"/>
    </source>
</evidence>
<dbReference type="InterPro" id="IPR018392">
    <property type="entry name" value="LysM"/>
</dbReference>
<evidence type="ECO:0000256" key="1">
    <source>
        <dbReference type="SAM" id="Phobius"/>
    </source>
</evidence>
<dbReference type="EMBL" id="JBHRZT010000007">
    <property type="protein sequence ID" value="MFC3882281.1"/>
    <property type="molecule type" value="Genomic_DNA"/>
</dbReference>
<feature type="transmembrane region" description="Helical" evidence="1">
    <location>
        <begin position="7"/>
        <end position="26"/>
    </location>
</feature>
<keyword evidence="1" id="KW-1133">Transmembrane helix</keyword>
<keyword evidence="3" id="KW-0131">Cell cycle</keyword>
<dbReference type="Proteomes" id="UP001595752">
    <property type="component" value="Unassembled WGS sequence"/>
</dbReference>
<dbReference type="CDD" id="cd00118">
    <property type="entry name" value="LysM"/>
    <property type="match status" value="1"/>
</dbReference>
<evidence type="ECO:0000259" key="2">
    <source>
        <dbReference type="PROSITE" id="PS51782"/>
    </source>
</evidence>